<dbReference type="InterPro" id="IPR049326">
    <property type="entry name" value="Rhodopsin_dom_fungi"/>
</dbReference>
<feature type="transmembrane region" description="Helical" evidence="6">
    <location>
        <begin position="247"/>
        <end position="265"/>
    </location>
</feature>
<dbReference type="OrthoDB" id="3897607at2759"/>
<reference evidence="8" key="1">
    <citation type="submission" date="2022-06" db="EMBL/GenBank/DDBJ databases">
        <title>Complete genome sequences of two strains of the flax pathogen Septoria linicola.</title>
        <authorList>
            <person name="Lapalu N."/>
            <person name="Simon A."/>
            <person name="Demenou B."/>
            <person name="Paumier D."/>
            <person name="Guillot M.-P."/>
            <person name="Gout L."/>
            <person name="Valade R."/>
        </authorList>
    </citation>
    <scope>NUCLEOTIDE SEQUENCE</scope>
    <source>
        <strain evidence="8">SE15195</strain>
    </source>
</reference>
<feature type="transmembrane region" description="Helical" evidence="6">
    <location>
        <begin position="88"/>
        <end position="112"/>
    </location>
</feature>
<keyword evidence="3 6" id="KW-1133">Transmembrane helix</keyword>
<evidence type="ECO:0000256" key="5">
    <source>
        <dbReference type="ARBA" id="ARBA00038359"/>
    </source>
</evidence>
<comment type="subcellular location">
    <subcellularLocation>
        <location evidence="1">Membrane</location>
        <topology evidence="1">Multi-pass membrane protein</topology>
    </subcellularLocation>
</comment>
<keyword evidence="2 6" id="KW-0812">Transmembrane</keyword>
<feature type="transmembrane region" description="Helical" evidence="6">
    <location>
        <begin position="208"/>
        <end position="227"/>
    </location>
</feature>
<organism evidence="8 9">
    <name type="scientific">Septoria linicola</name>
    <dbReference type="NCBI Taxonomy" id="215465"/>
    <lineage>
        <taxon>Eukaryota</taxon>
        <taxon>Fungi</taxon>
        <taxon>Dikarya</taxon>
        <taxon>Ascomycota</taxon>
        <taxon>Pezizomycotina</taxon>
        <taxon>Dothideomycetes</taxon>
        <taxon>Dothideomycetidae</taxon>
        <taxon>Mycosphaerellales</taxon>
        <taxon>Mycosphaerellaceae</taxon>
        <taxon>Septoria</taxon>
    </lineage>
</organism>
<feature type="domain" description="Rhodopsin" evidence="7">
    <location>
        <begin position="30"/>
        <end position="271"/>
    </location>
</feature>
<evidence type="ECO:0000256" key="2">
    <source>
        <dbReference type="ARBA" id="ARBA00022692"/>
    </source>
</evidence>
<dbReference type="PANTHER" id="PTHR33048">
    <property type="entry name" value="PTH11-LIKE INTEGRAL MEMBRANE PROTEIN (AFU_ORTHOLOGUE AFUA_5G11245)"/>
    <property type="match status" value="1"/>
</dbReference>
<keyword evidence="4 6" id="KW-0472">Membrane</keyword>
<feature type="transmembrane region" description="Helical" evidence="6">
    <location>
        <begin position="172"/>
        <end position="196"/>
    </location>
</feature>
<evidence type="ECO:0000259" key="7">
    <source>
        <dbReference type="Pfam" id="PF20684"/>
    </source>
</evidence>
<evidence type="ECO:0000256" key="6">
    <source>
        <dbReference type="SAM" id="Phobius"/>
    </source>
</evidence>
<evidence type="ECO:0000313" key="8">
    <source>
        <dbReference type="EMBL" id="USW50946.1"/>
    </source>
</evidence>
<comment type="similarity">
    <text evidence="5">Belongs to the SAT4 family.</text>
</comment>
<dbReference type="GO" id="GO:0016020">
    <property type="term" value="C:membrane"/>
    <property type="evidence" value="ECO:0007669"/>
    <property type="project" value="UniProtKB-SubCell"/>
</dbReference>
<dbReference type="PANTHER" id="PTHR33048:SF31">
    <property type="entry name" value="INTEGRAL MEMBRANE PROTEIN"/>
    <property type="match status" value="1"/>
</dbReference>
<feature type="transmembrane region" description="Helical" evidence="6">
    <location>
        <begin position="46"/>
        <end position="68"/>
    </location>
</feature>
<dbReference type="Proteomes" id="UP001056384">
    <property type="component" value="Chromosome 3"/>
</dbReference>
<protein>
    <recommendedName>
        <fullName evidence="7">Rhodopsin domain-containing protein</fullName>
    </recommendedName>
</protein>
<evidence type="ECO:0000256" key="4">
    <source>
        <dbReference type="ARBA" id="ARBA00023136"/>
    </source>
</evidence>
<gene>
    <name evidence="8" type="ORF">Slin15195_G042650</name>
</gene>
<dbReference type="AlphaFoldDB" id="A0A9Q9AS04"/>
<accession>A0A9Q9AS04</accession>
<dbReference type="Pfam" id="PF20684">
    <property type="entry name" value="Fung_rhodopsin"/>
    <property type="match status" value="1"/>
</dbReference>
<dbReference type="InterPro" id="IPR052337">
    <property type="entry name" value="SAT4-like"/>
</dbReference>
<sequence length="367" mass="40623">MSTVIFEDHAPNLAATIIILVFISAIVFPLRLYTRIKHNAFGWDDWTMTFAAIPYGALSVFCLGGSFLGIGVHKEKLNPEQTERAMMWFFFFEIFFCVAIIPIKLSISLMLMRVAGPKKKYVNSLWAMTALFVTMNAIAFFYIIFRCSPVSYAWDTTIPGGTCLPSQDLADVYYATTAVNIVADWFCALIPIPLLWNIHLNTNAKLSVGFLLSLGILASLSACIRLKYTVNLNNSDDYLYSVADVVIWGYAENGVGFVVGCISTLRPLFRKVFRLGGNDSSMGKLDDASGGLYNRDGLAYHREPNVFGGMAGRDRGMKTAVTASQLGRKISSDSGSTSEEYILQDISGMDRRQDGIQVHRSVHQTVA</sequence>
<evidence type="ECO:0000313" key="9">
    <source>
        <dbReference type="Proteomes" id="UP001056384"/>
    </source>
</evidence>
<keyword evidence="9" id="KW-1185">Reference proteome</keyword>
<evidence type="ECO:0000256" key="1">
    <source>
        <dbReference type="ARBA" id="ARBA00004141"/>
    </source>
</evidence>
<feature type="transmembrane region" description="Helical" evidence="6">
    <location>
        <begin position="12"/>
        <end position="34"/>
    </location>
</feature>
<proteinExistence type="inferred from homology"/>
<evidence type="ECO:0000256" key="3">
    <source>
        <dbReference type="ARBA" id="ARBA00022989"/>
    </source>
</evidence>
<name>A0A9Q9AS04_9PEZI</name>
<dbReference type="EMBL" id="CP099420">
    <property type="protein sequence ID" value="USW50946.1"/>
    <property type="molecule type" value="Genomic_DNA"/>
</dbReference>
<feature type="transmembrane region" description="Helical" evidence="6">
    <location>
        <begin position="124"/>
        <end position="145"/>
    </location>
</feature>